<dbReference type="EMBL" id="JAMZIH010005192">
    <property type="protein sequence ID" value="KAJ1675726.1"/>
    <property type="molecule type" value="Genomic_DNA"/>
</dbReference>
<name>A0ACC1HH97_9FUNG</name>
<sequence>MSYDPMPLDDPGAMRASSSGSHTAPATPISTTASALPSSVSPAAVVVPPLADFDEGVNLDYFAPPTGPLSSPPYTATPLYRCPQDDECPSGTNSAIQVSFNEAMTGIPSFIPYTAPIAQPEAAPVCGDRVGHNDKSPMPSVATLQYLVSDLPVHHSVSASNLFSTSTLPLHQLLSPAIPSSGDSSSPNTDANLGCGINSDGSSMLQSPSLFQQIHLPELRLPNIPTTPSSLMVATIPAYQEYDPENPTVNLDCDLRRPPNAFILYRAFKHRELLAQNIKMTAKVTSKFLADKWKKEPEDVRNRFFKQAREQTNRYKLQKKINKAAQQRARRARKRALPQAIRVPDTTLVAELQELVYTPADCKHPAGRYNASIALSSSLASSTISSCATTPNIVARDSSTRPTANTLMTVTPVDYGSTGSFFSSMLPYLGQERPSFHISAAPSVSSASLTEAVAAASTPNNFETSPMAGTWPLQQQPQLVPFLPQIRSPGNNQHASDHRQATNSPIANSLQPLIFNART</sequence>
<keyword evidence="2" id="KW-1185">Reference proteome</keyword>
<reference evidence="1" key="1">
    <citation type="submission" date="2022-06" db="EMBL/GenBank/DDBJ databases">
        <title>Phylogenomic reconstructions and comparative analyses of Kickxellomycotina fungi.</title>
        <authorList>
            <person name="Reynolds N.K."/>
            <person name="Stajich J.E."/>
            <person name="Barry K."/>
            <person name="Grigoriev I.V."/>
            <person name="Crous P."/>
            <person name="Smith M.E."/>
        </authorList>
    </citation>
    <scope>NUCLEOTIDE SEQUENCE</scope>
    <source>
        <strain evidence="1">RSA 2271</strain>
    </source>
</reference>
<protein>
    <submittedName>
        <fullName evidence="1">Uncharacterized protein</fullName>
    </submittedName>
</protein>
<organism evidence="1 2">
    <name type="scientific">Spiromyces aspiralis</name>
    <dbReference type="NCBI Taxonomy" id="68401"/>
    <lineage>
        <taxon>Eukaryota</taxon>
        <taxon>Fungi</taxon>
        <taxon>Fungi incertae sedis</taxon>
        <taxon>Zoopagomycota</taxon>
        <taxon>Kickxellomycotina</taxon>
        <taxon>Kickxellomycetes</taxon>
        <taxon>Kickxellales</taxon>
        <taxon>Kickxellaceae</taxon>
        <taxon>Spiromyces</taxon>
    </lineage>
</organism>
<evidence type="ECO:0000313" key="2">
    <source>
        <dbReference type="Proteomes" id="UP001145114"/>
    </source>
</evidence>
<dbReference type="Proteomes" id="UP001145114">
    <property type="component" value="Unassembled WGS sequence"/>
</dbReference>
<accession>A0ACC1HH97</accession>
<comment type="caution">
    <text evidence="1">The sequence shown here is derived from an EMBL/GenBank/DDBJ whole genome shotgun (WGS) entry which is preliminary data.</text>
</comment>
<proteinExistence type="predicted"/>
<evidence type="ECO:0000313" key="1">
    <source>
        <dbReference type="EMBL" id="KAJ1675726.1"/>
    </source>
</evidence>
<gene>
    <name evidence="1" type="ORF">EV182_000704</name>
</gene>